<comment type="similarity">
    <text evidence="2">Belongs to the fimbrial protein family.</text>
</comment>
<dbReference type="GO" id="GO:0009289">
    <property type="term" value="C:pilus"/>
    <property type="evidence" value="ECO:0007669"/>
    <property type="project" value="UniProtKB-SubCell"/>
</dbReference>
<name>W0LFV3_9GAMM</name>
<organism evidence="7 8">
    <name type="scientific">Chania multitudinisentens RB-25</name>
    <dbReference type="NCBI Taxonomy" id="1441930"/>
    <lineage>
        <taxon>Bacteria</taxon>
        <taxon>Pseudomonadati</taxon>
        <taxon>Pseudomonadota</taxon>
        <taxon>Gammaproteobacteria</taxon>
        <taxon>Enterobacterales</taxon>
        <taxon>Yersiniaceae</taxon>
        <taxon>Chania</taxon>
    </lineage>
</organism>
<feature type="chain" id="PRO_5004792211" description="Fimbrial-type adhesion domain-containing protein" evidence="5">
    <location>
        <begin position="23"/>
        <end position="179"/>
    </location>
</feature>
<evidence type="ECO:0000259" key="6">
    <source>
        <dbReference type="Pfam" id="PF00419"/>
    </source>
</evidence>
<accession>W0LFV3</accession>
<dbReference type="Proteomes" id="UP000019030">
    <property type="component" value="Chromosome"/>
</dbReference>
<dbReference type="OrthoDB" id="6588643at2"/>
<reference evidence="7 8" key="2">
    <citation type="submission" date="2015-03" db="EMBL/GenBank/DDBJ databases">
        <authorList>
            <person name="Chan K.-G."/>
        </authorList>
    </citation>
    <scope>NUCLEOTIDE SEQUENCE [LARGE SCALE GENOMIC DNA]</scope>
    <source>
        <strain evidence="7 8">RB-25</strain>
    </source>
</reference>
<dbReference type="STRING" id="1441930.Z042_10595"/>
<dbReference type="InterPro" id="IPR036937">
    <property type="entry name" value="Adhesion_dom_fimbrial_sf"/>
</dbReference>
<dbReference type="HOGENOM" id="CLU_088965_0_3_6"/>
<keyword evidence="3 5" id="KW-0732">Signal</keyword>
<evidence type="ECO:0000256" key="4">
    <source>
        <dbReference type="ARBA" id="ARBA00023263"/>
    </source>
</evidence>
<evidence type="ECO:0000256" key="5">
    <source>
        <dbReference type="SAM" id="SignalP"/>
    </source>
</evidence>
<dbReference type="GO" id="GO:0043709">
    <property type="term" value="P:cell adhesion involved in single-species biofilm formation"/>
    <property type="evidence" value="ECO:0007669"/>
    <property type="project" value="TreeGrafter"/>
</dbReference>
<reference evidence="7 8" key="1">
    <citation type="submission" date="2014-01" db="EMBL/GenBank/DDBJ databases">
        <title>Isolation of Serratia multitudinisentens RB-25 from Ex-Landfill site.</title>
        <authorList>
            <person name="Robson E.H.J."/>
        </authorList>
    </citation>
    <scope>NUCLEOTIDE SEQUENCE [LARGE SCALE GENOMIC DNA]</scope>
    <source>
        <strain evidence="7 8">RB-25</strain>
    </source>
</reference>
<sequence length="179" mass="18938">MIKRINTLALLTATLLAPPLWAADGIMKFNGKVTENTCVLEAKDLTVDLGTIAAVTNLSGATGAGRFTIQLNDCPASSNQARIRFEGVLVDSSFRPGTVFAFSNQNEDGAAQNVGFTIDSLYANNPIPVGGESKLYTLETGTGSINKLEFSLGFQRIKSNAPVTPGMATGDTQFSIIYP</sequence>
<dbReference type="InterPro" id="IPR050263">
    <property type="entry name" value="Bact_Fimbrial_Adh_Pro"/>
</dbReference>
<keyword evidence="4" id="KW-0281">Fimbrium</keyword>
<proteinExistence type="inferred from homology"/>
<dbReference type="Pfam" id="PF00419">
    <property type="entry name" value="Fimbrial"/>
    <property type="match status" value="1"/>
</dbReference>
<dbReference type="KEGG" id="sfo:Z042_10595"/>
<dbReference type="PANTHER" id="PTHR33420:SF3">
    <property type="entry name" value="FIMBRIAL SUBUNIT ELFA"/>
    <property type="match status" value="1"/>
</dbReference>
<feature type="domain" description="Fimbrial-type adhesion" evidence="6">
    <location>
        <begin position="28"/>
        <end position="178"/>
    </location>
</feature>
<dbReference type="SUPFAM" id="SSF49401">
    <property type="entry name" value="Bacterial adhesins"/>
    <property type="match status" value="1"/>
</dbReference>
<dbReference type="RefSeq" id="WP_024914343.1">
    <property type="nucleotide sequence ID" value="NZ_CP007044.2"/>
</dbReference>
<dbReference type="EMBL" id="CP007044">
    <property type="protein sequence ID" value="AHG22743.1"/>
    <property type="molecule type" value="Genomic_DNA"/>
</dbReference>
<evidence type="ECO:0000313" key="8">
    <source>
        <dbReference type="Proteomes" id="UP000019030"/>
    </source>
</evidence>
<dbReference type="Gene3D" id="2.60.40.1090">
    <property type="entry name" value="Fimbrial-type adhesion domain"/>
    <property type="match status" value="1"/>
</dbReference>
<evidence type="ECO:0000313" key="7">
    <source>
        <dbReference type="EMBL" id="AHG22743.1"/>
    </source>
</evidence>
<keyword evidence="8" id="KW-1185">Reference proteome</keyword>
<comment type="subcellular location">
    <subcellularLocation>
        <location evidence="1">Fimbrium</location>
    </subcellularLocation>
</comment>
<dbReference type="PATRIC" id="fig|1441930.4.peg.2116"/>
<dbReference type="InterPro" id="IPR008966">
    <property type="entry name" value="Adhesion_dom_sf"/>
</dbReference>
<dbReference type="PANTHER" id="PTHR33420">
    <property type="entry name" value="FIMBRIAL SUBUNIT ELFA-RELATED"/>
    <property type="match status" value="1"/>
</dbReference>
<feature type="signal peptide" evidence="5">
    <location>
        <begin position="1"/>
        <end position="22"/>
    </location>
</feature>
<dbReference type="eggNOG" id="COG3539">
    <property type="taxonomic scope" value="Bacteria"/>
</dbReference>
<evidence type="ECO:0000256" key="2">
    <source>
        <dbReference type="ARBA" id="ARBA00006671"/>
    </source>
</evidence>
<evidence type="ECO:0000256" key="1">
    <source>
        <dbReference type="ARBA" id="ARBA00004561"/>
    </source>
</evidence>
<dbReference type="AlphaFoldDB" id="W0LFV3"/>
<dbReference type="InterPro" id="IPR000259">
    <property type="entry name" value="Adhesion_dom_fimbrial"/>
</dbReference>
<evidence type="ECO:0000256" key="3">
    <source>
        <dbReference type="ARBA" id="ARBA00022729"/>
    </source>
</evidence>
<protein>
    <recommendedName>
        <fullName evidence="6">Fimbrial-type adhesion domain-containing protein</fullName>
    </recommendedName>
</protein>
<gene>
    <name evidence="7" type="ORF">Z042_10595</name>
</gene>